<dbReference type="InterPro" id="IPR008929">
    <property type="entry name" value="Chondroitin_lyas"/>
</dbReference>
<dbReference type="Pfam" id="PF16889">
    <property type="entry name" value="Hepar_II_III_N"/>
    <property type="match status" value="1"/>
</dbReference>
<comment type="caution">
    <text evidence="3">The sequence shown here is derived from an EMBL/GenBank/DDBJ whole genome shotgun (WGS) entry which is preliminary data.</text>
</comment>
<sequence>MMQPYRPLLWAAPSAAARAVAHHCPQAARAALDRAGEICRGEYVFADHWEMEHAPDPVRFTGPVDWEHSPNGDPEWVYALNRHTIFVNLGKAWRLTGEPRYRDTFLALLDDWLTRVPHTAASEQTAWRALEAGLRAENWLRALGLFSGEIPAALLDRARESLLHHGEYLCTAHGPFQQLSNWGAIQDHGLFLLGVWAGRSDWQQLALGRLTENLHNAVLPDGTHWEQSPMYHCEVLHAVADTLLVARRAGIPVPAELEEKTHALATALAAWVMPGRTILPQSDSDVIDAGDLLAQGALLFGDPVLAAAARGPCWRKPSGTLAPMPPKSWRRWKPAGPKHPPRRCPTAATTCCGQAGTPRTPACTCIPAPWGAATATRTCCTWTFTATARGSWWTGAGAPMWKAPCAGR</sequence>
<dbReference type="SUPFAM" id="SSF48230">
    <property type="entry name" value="Chondroitin AC/alginate lyase"/>
    <property type="match status" value="1"/>
</dbReference>
<dbReference type="InterPro" id="IPR031680">
    <property type="entry name" value="Hepar_II_III_N"/>
</dbReference>
<evidence type="ECO:0000259" key="2">
    <source>
        <dbReference type="Pfam" id="PF16889"/>
    </source>
</evidence>
<reference evidence="3" key="1">
    <citation type="journal article" date="2021" name="PeerJ">
        <title>Extensive microbial diversity within the chicken gut microbiome revealed by metagenomics and culture.</title>
        <authorList>
            <person name="Gilroy R."/>
            <person name="Ravi A."/>
            <person name="Getino M."/>
            <person name="Pursley I."/>
            <person name="Horton D.L."/>
            <person name="Alikhan N.F."/>
            <person name="Baker D."/>
            <person name="Gharbi K."/>
            <person name="Hall N."/>
            <person name="Watson M."/>
            <person name="Adriaenssens E.M."/>
            <person name="Foster-Nyarko E."/>
            <person name="Jarju S."/>
            <person name="Secka A."/>
            <person name="Antonio M."/>
            <person name="Oren A."/>
            <person name="Chaudhuri R.R."/>
            <person name="La Ragione R."/>
            <person name="Hildebrand F."/>
            <person name="Pallen M.J."/>
        </authorList>
    </citation>
    <scope>NUCLEOTIDE SEQUENCE</scope>
    <source>
        <strain evidence="3">3436</strain>
    </source>
</reference>
<accession>A0A9D2F2J2</accession>
<feature type="region of interest" description="Disordered" evidence="1">
    <location>
        <begin position="324"/>
        <end position="343"/>
    </location>
</feature>
<proteinExistence type="predicted"/>
<dbReference type="AlphaFoldDB" id="A0A9D2F2J2"/>
<name>A0A9D2F2J2_9FIRM</name>
<dbReference type="Proteomes" id="UP000824031">
    <property type="component" value="Unassembled WGS sequence"/>
</dbReference>
<protein>
    <recommendedName>
        <fullName evidence="2">Heparin-sulfate lyase N-terminal domain-containing protein</fullName>
    </recommendedName>
</protein>
<dbReference type="EMBL" id="DXBO01000067">
    <property type="protein sequence ID" value="HIZ48012.1"/>
    <property type="molecule type" value="Genomic_DNA"/>
</dbReference>
<gene>
    <name evidence="3" type="ORF">H9810_04765</name>
</gene>
<dbReference type="PANTHER" id="PTHR39210:SF1">
    <property type="entry name" value="HEPARIN-SULFATE LYASE"/>
    <property type="match status" value="1"/>
</dbReference>
<reference evidence="3" key="2">
    <citation type="submission" date="2021-04" db="EMBL/GenBank/DDBJ databases">
        <authorList>
            <person name="Gilroy R."/>
        </authorList>
    </citation>
    <scope>NUCLEOTIDE SEQUENCE</scope>
    <source>
        <strain evidence="3">3436</strain>
    </source>
</reference>
<evidence type="ECO:0000256" key="1">
    <source>
        <dbReference type="SAM" id="MobiDB-lite"/>
    </source>
</evidence>
<dbReference type="Gene3D" id="1.50.10.100">
    <property type="entry name" value="Chondroitin AC/alginate lyase"/>
    <property type="match status" value="1"/>
</dbReference>
<evidence type="ECO:0000313" key="4">
    <source>
        <dbReference type="Proteomes" id="UP000824031"/>
    </source>
</evidence>
<dbReference type="PANTHER" id="PTHR39210">
    <property type="entry name" value="HEPARIN-SULFATE LYASE"/>
    <property type="match status" value="1"/>
</dbReference>
<organism evidence="3 4">
    <name type="scientific">Candidatus Gemmiger excrementavium</name>
    <dbReference type="NCBI Taxonomy" id="2838608"/>
    <lineage>
        <taxon>Bacteria</taxon>
        <taxon>Bacillati</taxon>
        <taxon>Bacillota</taxon>
        <taxon>Clostridia</taxon>
        <taxon>Eubacteriales</taxon>
        <taxon>Gemmiger</taxon>
    </lineage>
</organism>
<feature type="domain" description="Heparin-sulfate lyase N-terminal" evidence="2">
    <location>
        <begin position="58"/>
        <end position="288"/>
    </location>
</feature>
<evidence type="ECO:0000313" key="3">
    <source>
        <dbReference type="EMBL" id="HIZ48012.1"/>
    </source>
</evidence>